<accession>A0A0D3DWL4</accession>
<feature type="compositionally biased region" description="Basic and acidic residues" evidence="1">
    <location>
        <begin position="45"/>
        <end position="58"/>
    </location>
</feature>
<dbReference type="PANTHER" id="PTHR46620:SF1">
    <property type="entry name" value="J DOMAIN-CONTAINING PROTEIN SPF31"/>
    <property type="match status" value="1"/>
</dbReference>
<sequence>MKRKKQLKKDTASKIKSLVDEGKHEQIYEQSEEFQKELKLKISEEEGRLKKDEEEQKEIRKKKREHEEQWEGTRETGFVPFLIHYLYIPNLPMNSLVSSWRDFLKAGKKAKKGETRPPKLKTEDPNKSYVQRPVKKG</sequence>
<dbReference type="HOGENOM" id="CLU_070940_0_0_1"/>
<evidence type="ECO:0000313" key="2">
    <source>
        <dbReference type="EnsemblPlants" id="Bo8g104140.1"/>
    </source>
</evidence>
<keyword evidence="3" id="KW-1185">Reference proteome</keyword>
<dbReference type="AlphaFoldDB" id="A0A0D3DWL4"/>
<feature type="region of interest" description="Disordered" evidence="1">
    <location>
        <begin position="108"/>
        <end position="137"/>
    </location>
</feature>
<dbReference type="eggNOG" id="KOG1150">
    <property type="taxonomic scope" value="Eukaryota"/>
</dbReference>
<evidence type="ECO:0000256" key="1">
    <source>
        <dbReference type="SAM" id="MobiDB-lite"/>
    </source>
</evidence>
<dbReference type="EnsemblPlants" id="Bo8g104140.1">
    <property type="protein sequence ID" value="Bo8g104140.1"/>
    <property type="gene ID" value="Bo8g104140"/>
</dbReference>
<dbReference type="Gramene" id="Bo8g104140.1">
    <property type="protein sequence ID" value="Bo8g104140.1"/>
    <property type="gene ID" value="Bo8g104140"/>
</dbReference>
<protein>
    <submittedName>
        <fullName evidence="2">Uncharacterized protein</fullName>
    </submittedName>
</protein>
<dbReference type="PANTHER" id="PTHR46620">
    <property type="entry name" value="J DOMAIN-CONTAINING PROTEIN SPF31"/>
    <property type="match status" value="1"/>
</dbReference>
<reference evidence="2" key="2">
    <citation type="submission" date="2015-03" db="UniProtKB">
        <authorList>
            <consortium name="EnsemblPlants"/>
        </authorList>
    </citation>
    <scope>IDENTIFICATION</scope>
</reference>
<organism evidence="2 3">
    <name type="scientific">Brassica oleracea var. oleracea</name>
    <dbReference type="NCBI Taxonomy" id="109376"/>
    <lineage>
        <taxon>Eukaryota</taxon>
        <taxon>Viridiplantae</taxon>
        <taxon>Streptophyta</taxon>
        <taxon>Embryophyta</taxon>
        <taxon>Tracheophyta</taxon>
        <taxon>Spermatophyta</taxon>
        <taxon>Magnoliopsida</taxon>
        <taxon>eudicotyledons</taxon>
        <taxon>Gunneridae</taxon>
        <taxon>Pentapetalae</taxon>
        <taxon>rosids</taxon>
        <taxon>malvids</taxon>
        <taxon>Brassicales</taxon>
        <taxon>Brassicaceae</taxon>
        <taxon>Brassiceae</taxon>
        <taxon>Brassica</taxon>
    </lineage>
</organism>
<name>A0A0D3DWL4_BRAOL</name>
<feature type="region of interest" description="Disordered" evidence="1">
    <location>
        <begin position="45"/>
        <end position="72"/>
    </location>
</feature>
<proteinExistence type="predicted"/>
<reference evidence="2 3" key="1">
    <citation type="journal article" date="2014" name="Genome Biol.">
        <title>Transcriptome and methylome profiling reveals relics of genome dominance in the mesopolyploid Brassica oleracea.</title>
        <authorList>
            <person name="Parkin I.A."/>
            <person name="Koh C."/>
            <person name="Tang H."/>
            <person name="Robinson S.J."/>
            <person name="Kagale S."/>
            <person name="Clarke W.E."/>
            <person name="Town C.D."/>
            <person name="Nixon J."/>
            <person name="Krishnakumar V."/>
            <person name="Bidwell S.L."/>
            <person name="Denoeud F."/>
            <person name="Belcram H."/>
            <person name="Links M.G."/>
            <person name="Just J."/>
            <person name="Clarke C."/>
            <person name="Bender T."/>
            <person name="Huebert T."/>
            <person name="Mason A.S."/>
            <person name="Pires J.C."/>
            <person name="Barker G."/>
            <person name="Moore J."/>
            <person name="Walley P.G."/>
            <person name="Manoli S."/>
            <person name="Batley J."/>
            <person name="Edwards D."/>
            <person name="Nelson M.N."/>
            <person name="Wang X."/>
            <person name="Paterson A.H."/>
            <person name="King G."/>
            <person name="Bancroft I."/>
            <person name="Chalhoub B."/>
            <person name="Sharpe A.G."/>
        </authorList>
    </citation>
    <scope>NUCLEOTIDE SEQUENCE</scope>
    <source>
        <strain evidence="2 3">cv. TO1000</strain>
    </source>
</reference>
<dbReference type="Proteomes" id="UP000032141">
    <property type="component" value="Chromosome C8"/>
</dbReference>
<dbReference type="STRING" id="109376.A0A0D3DWL4"/>
<feature type="compositionally biased region" description="Basic and acidic residues" evidence="1">
    <location>
        <begin position="112"/>
        <end position="126"/>
    </location>
</feature>
<evidence type="ECO:0000313" key="3">
    <source>
        <dbReference type="Proteomes" id="UP000032141"/>
    </source>
</evidence>